<comment type="caution">
    <text evidence="1">The sequence shown here is derived from an EMBL/GenBank/DDBJ whole genome shotgun (WGS) entry which is preliminary data.</text>
</comment>
<protein>
    <submittedName>
        <fullName evidence="1">Uncharacterized protein</fullName>
    </submittedName>
</protein>
<dbReference type="AlphaFoldDB" id="A0A845QIQ6"/>
<proteinExistence type="predicted"/>
<keyword evidence="2" id="KW-1185">Reference proteome</keyword>
<sequence>MAKMNIPNPPTLHYTSYDKLLGADFSCDSTECSQKRSPDTLNMISDNGGNPVKRLGWRTKYSLGESEQILKLYIDADLLYAITTAGVYRISGDTVTKLVDKTIEKAEIIKFDGKVYVFANGIYEIGSTFKDALTEAYVPETIISRKPDGTGGIFLDSVNLFTPKRTVSFLGDDTSTTYNLVPEKDRAENAYKYIVATSVKVEVQGTDGMFAETTAYTLPTIETVTALDIDGSTKTFSVCAPYITFTQAHAPVVTGQDNVRITYEAFDANVENGSMKGLYKKERVELLSTGVVKSYGYIAADRLFCVVGGTKVYYSDVNKPTYFPDDNYLTVGNDGEIKGLHRVGQYLVAIKNEISVESTIYLIEGTQFDGKTAFSVTPAIAGVGAISGSSFDTLVDEPLFLARTGIYAISSTYMSSEKVVRNRSMLLDKRLCKEPDLENAVGIVWNRYYILSVNGHAYVLDGRKRSSERGRNTDYVYEAYYWENIAATCFFTYANELWFGTADGRICKFNTDIDDITAYCDNGTEMLDNDGKLLLTGGVSIPCKWSTPLDSDGYPQYFKTLNKKGNVLTLLPYDRSSVTIYLSKDGNPPIEIGTWQMDIFNWKVIDFGRFTFNSNSSAQDAFLRKKVKKYKRLQVIFENDAIYEPFGIIGYTKTYSIGNFAK</sequence>
<evidence type="ECO:0000313" key="2">
    <source>
        <dbReference type="Proteomes" id="UP000446866"/>
    </source>
</evidence>
<gene>
    <name evidence="1" type="ORF">D0435_10140</name>
</gene>
<name>A0A845QIQ6_9FIRM</name>
<dbReference type="RefSeq" id="WP_160202297.1">
    <property type="nucleotide sequence ID" value="NZ_QXWK01000018.1"/>
</dbReference>
<accession>A0A845QIQ6</accession>
<organism evidence="1 2">
    <name type="scientific">Anaerotruncus colihominis</name>
    <dbReference type="NCBI Taxonomy" id="169435"/>
    <lineage>
        <taxon>Bacteria</taxon>
        <taxon>Bacillati</taxon>
        <taxon>Bacillota</taxon>
        <taxon>Clostridia</taxon>
        <taxon>Eubacteriales</taxon>
        <taxon>Oscillospiraceae</taxon>
        <taxon>Anaerotruncus</taxon>
    </lineage>
</organism>
<evidence type="ECO:0000313" key="1">
    <source>
        <dbReference type="EMBL" id="NBH62010.1"/>
    </source>
</evidence>
<dbReference type="EMBL" id="QXWK01000018">
    <property type="protein sequence ID" value="NBH62010.1"/>
    <property type="molecule type" value="Genomic_DNA"/>
</dbReference>
<reference evidence="1 2" key="1">
    <citation type="submission" date="2018-08" db="EMBL/GenBank/DDBJ databases">
        <title>Murine metabolic-syndrome-specific gut microbial biobank.</title>
        <authorList>
            <person name="Liu C."/>
        </authorList>
    </citation>
    <scope>NUCLEOTIDE SEQUENCE [LARGE SCALE GENOMIC DNA]</scope>
    <source>
        <strain evidence="1 2">28</strain>
    </source>
</reference>
<dbReference type="Proteomes" id="UP000446866">
    <property type="component" value="Unassembled WGS sequence"/>
</dbReference>